<dbReference type="Pfam" id="PF13369">
    <property type="entry name" value="Transglut_core2"/>
    <property type="match status" value="1"/>
</dbReference>
<evidence type="ECO:0000313" key="2">
    <source>
        <dbReference type="EMBL" id="CAI0560213.1"/>
    </source>
</evidence>
<evidence type="ECO:0000259" key="1">
    <source>
        <dbReference type="Pfam" id="PF13369"/>
    </source>
</evidence>
<reference evidence="2" key="1">
    <citation type="submission" date="2022-08" db="EMBL/GenBank/DDBJ databases">
        <authorList>
            <person name="Gutierrez-Valencia J."/>
        </authorList>
    </citation>
    <scope>NUCLEOTIDE SEQUENCE</scope>
</reference>
<dbReference type="PANTHER" id="PTHR31350">
    <property type="entry name" value="SI:DKEY-261L7.2"/>
    <property type="match status" value="1"/>
</dbReference>
<proteinExistence type="predicted"/>
<feature type="domain" description="Protein SirB1 N-terminal" evidence="1">
    <location>
        <begin position="158"/>
        <end position="239"/>
    </location>
</feature>
<gene>
    <name evidence="2" type="ORF">LITE_LOCUS49594</name>
</gene>
<keyword evidence="3" id="KW-1185">Reference proteome</keyword>
<dbReference type="AlphaFoldDB" id="A0AAV0RRK5"/>
<protein>
    <recommendedName>
        <fullName evidence="1">Protein SirB1 N-terminal domain-containing protein</fullName>
    </recommendedName>
</protein>
<accession>A0AAV0RRK5</accession>
<dbReference type="EMBL" id="CAMGYJ010000011">
    <property type="protein sequence ID" value="CAI0560213.1"/>
    <property type="molecule type" value="Genomic_DNA"/>
</dbReference>
<evidence type="ECO:0000313" key="3">
    <source>
        <dbReference type="Proteomes" id="UP001154282"/>
    </source>
</evidence>
<dbReference type="PANTHER" id="PTHR31350:SF29">
    <property type="entry name" value="PROTEIN SIRB1 N-TERMINAL DOMAIN-CONTAINING PROTEIN"/>
    <property type="match status" value="1"/>
</dbReference>
<sequence>MVYPSRKNLPYDYLLSSQSFFSRSVSSGQTSTQQAMVGTMAATLSSPFTPLTSLLGPSSSKSTKLHLQPSCSRFSYRTADLKLLLHDALDSLGIDTSHAREARQGFLSQIEKFSDMERETSISINRRVDLGKTALYIAAEDDSLISHSSVPLPVDAFIERLDDLSMGYCSTYTSSLCSSPQNFLHSLDNYLYVDKGFRRSSLINRFEPRDLYLHSVLTRRSGSALMLSLIYSEILKMLRLWGLVDFDCEIYYPYDSKDLPRGYDKKKSKESDRVHILTSQTLLEEVLRSLKEAFWPFQYDDTRSLFLSAANAANCVATPNAIEDSGFQLASAKAAQHRLDRGVWTSVTFGDMRRAMSACERLVLLGSDPKDLRDYSILLYHCGFYDHSLQYLTLFEEIKGSVQQNQSSTGMSRLEDDATEKLMMRLNLIFMEEGWSEPSRVRKFLGNNSEPW</sequence>
<dbReference type="Proteomes" id="UP001154282">
    <property type="component" value="Unassembled WGS sequence"/>
</dbReference>
<comment type="caution">
    <text evidence="2">The sequence shown here is derived from an EMBL/GenBank/DDBJ whole genome shotgun (WGS) entry which is preliminary data.</text>
</comment>
<dbReference type="InterPro" id="IPR032698">
    <property type="entry name" value="SirB1_N"/>
</dbReference>
<name>A0AAV0RRK5_9ROSI</name>
<organism evidence="2 3">
    <name type="scientific">Linum tenue</name>
    <dbReference type="NCBI Taxonomy" id="586396"/>
    <lineage>
        <taxon>Eukaryota</taxon>
        <taxon>Viridiplantae</taxon>
        <taxon>Streptophyta</taxon>
        <taxon>Embryophyta</taxon>
        <taxon>Tracheophyta</taxon>
        <taxon>Spermatophyta</taxon>
        <taxon>Magnoliopsida</taxon>
        <taxon>eudicotyledons</taxon>
        <taxon>Gunneridae</taxon>
        <taxon>Pentapetalae</taxon>
        <taxon>rosids</taxon>
        <taxon>fabids</taxon>
        <taxon>Malpighiales</taxon>
        <taxon>Linaceae</taxon>
        <taxon>Linum</taxon>
    </lineage>
</organism>